<dbReference type="eggNOG" id="COG1051">
    <property type="taxonomic scope" value="Bacteria"/>
</dbReference>
<dbReference type="SFLD" id="SFLDG01065">
    <property type="entry name" value="anaerobic_coproporphyrinogen-I"/>
    <property type="match status" value="1"/>
</dbReference>
<feature type="domain" description="Radical SAM core" evidence="3">
    <location>
        <begin position="47"/>
        <end position="280"/>
    </location>
</feature>
<comment type="caution">
    <text evidence="4">The sequence shown here is derived from an EMBL/GenBank/DDBJ whole genome shotgun (WGS) entry which is preliminary data.</text>
</comment>
<organism evidence="4 5">
    <name type="scientific">Saccharicrinis fermentans DSM 9555 = JCM 21142</name>
    <dbReference type="NCBI Taxonomy" id="869213"/>
    <lineage>
        <taxon>Bacteria</taxon>
        <taxon>Pseudomonadati</taxon>
        <taxon>Bacteroidota</taxon>
        <taxon>Bacteroidia</taxon>
        <taxon>Marinilabiliales</taxon>
        <taxon>Marinilabiliaceae</taxon>
        <taxon>Saccharicrinis</taxon>
    </lineage>
</organism>
<evidence type="ECO:0000259" key="3">
    <source>
        <dbReference type="PROSITE" id="PS51918"/>
    </source>
</evidence>
<dbReference type="InterPro" id="IPR020476">
    <property type="entry name" value="Nudix_hydrolase"/>
</dbReference>
<dbReference type="InterPro" id="IPR007197">
    <property type="entry name" value="rSAM"/>
</dbReference>
<dbReference type="eggNOG" id="COG0635">
    <property type="taxonomic scope" value="Bacteria"/>
</dbReference>
<dbReference type="InterPro" id="IPR058240">
    <property type="entry name" value="rSAM_sf"/>
</dbReference>
<keyword evidence="5" id="KW-1185">Reference proteome</keyword>
<reference evidence="4 5" key="1">
    <citation type="journal article" date="2014" name="Genome Announc.">
        <title>Draft Genome Sequence of Cytophaga fermentans JCM 21142T, a Facultative Anaerobe Isolated from Marine Mud.</title>
        <authorList>
            <person name="Starns D."/>
            <person name="Oshima K."/>
            <person name="Suda W."/>
            <person name="Iino T."/>
            <person name="Yuki M."/>
            <person name="Inoue J."/>
            <person name="Kitamura K."/>
            <person name="Iida T."/>
            <person name="Darby A."/>
            <person name="Hattori M."/>
            <person name="Ohkuma M."/>
        </authorList>
    </citation>
    <scope>NUCLEOTIDE SEQUENCE [LARGE SCALE GENOMIC DNA]</scope>
    <source>
        <strain evidence="4 5">JCM 21142</strain>
    </source>
</reference>
<proteinExistence type="predicted"/>
<dbReference type="PROSITE" id="PS51462">
    <property type="entry name" value="NUDIX"/>
    <property type="match status" value="1"/>
</dbReference>
<dbReference type="SMART" id="SM00729">
    <property type="entry name" value="Elp3"/>
    <property type="match status" value="1"/>
</dbReference>
<dbReference type="Pfam" id="PF00293">
    <property type="entry name" value="NUDIX"/>
    <property type="match status" value="1"/>
</dbReference>
<dbReference type="CDD" id="cd18873">
    <property type="entry name" value="NUDIX_NadM_like"/>
    <property type="match status" value="1"/>
</dbReference>
<feature type="domain" description="Nudix hydrolase" evidence="2">
    <location>
        <begin position="470"/>
        <end position="603"/>
    </location>
</feature>
<dbReference type="InterPro" id="IPR023404">
    <property type="entry name" value="rSAM_horseshoe"/>
</dbReference>
<keyword evidence="1" id="KW-0378">Hydrolase</keyword>
<dbReference type="SUPFAM" id="SSF55811">
    <property type="entry name" value="Nudix"/>
    <property type="match status" value="1"/>
</dbReference>
<dbReference type="Gene3D" id="3.80.30.20">
    <property type="entry name" value="tm_1862 like domain"/>
    <property type="match status" value="1"/>
</dbReference>
<gene>
    <name evidence="4" type="ORF">JCM21142_41979</name>
</gene>
<dbReference type="InterPro" id="IPR000086">
    <property type="entry name" value="NUDIX_hydrolase_dom"/>
</dbReference>
<evidence type="ECO:0000256" key="1">
    <source>
        <dbReference type="ARBA" id="ARBA00022801"/>
    </source>
</evidence>
<dbReference type="Proteomes" id="UP000019402">
    <property type="component" value="Unassembled WGS sequence"/>
</dbReference>
<dbReference type="GO" id="GO:0005737">
    <property type="term" value="C:cytoplasm"/>
    <property type="evidence" value="ECO:0007669"/>
    <property type="project" value="TreeGrafter"/>
</dbReference>
<dbReference type="InterPro" id="IPR015797">
    <property type="entry name" value="NUDIX_hydrolase-like_dom_sf"/>
</dbReference>
<dbReference type="AlphaFoldDB" id="W7YFT4"/>
<dbReference type="RefSeq" id="WP_081736137.1">
    <property type="nucleotide sequence ID" value="NZ_BAMD01000021.1"/>
</dbReference>
<dbReference type="InterPro" id="IPR006638">
    <property type="entry name" value="Elp3/MiaA/NifB-like_rSAM"/>
</dbReference>
<dbReference type="PROSITE" id="PS51918">
    <property type="entry name" value="RADICAL_SAM"/>
    <property type="match status" value="1"/>
</dbReference>
<dbReference type="SUPFAM" id="SSF102114">
    <property type="entry name" value="Radical SAM enzymes"/>
    <property type="match status" value="1"/>
</dbReference>
<dbReference type="InterPro" id="IPR034505">
    <property type="entry name" value="Coproporphyrinogen-III_oxidase"/>
</dbReference>
<dbReference type="STRING" id="869213.GCA_000517085_04605"/>
<name>W7YFT4_9BACT</name>
<evidence type="ECO:0000313" key="4">
    <source>
        <dbReference type="EMBL" id="GAF03311.1"/>
    </source>
</evidence>
<evidence type="ECO:0000259" key="2">
    <source>
        <dbReference type="PROSITE" id="PS51462"/>
    </source>
</evidence>
<dbReference type="SFLD" id="SFLDS00029">
    <property type="entry name" value="Radical_SAM"/>
    <property type="match status" value="1"/>
</dbReference>
<dbReference type="EMBL" id="BAMD01000021">
    <property type="protein sequence ID" value="GAF03311.1"/>
    <property type="molecule type" value="Genomic_DNA"/>
</dbReference>
<dbReference type="Pfam" id="PF04055">
    <property type="entry name" value="Radical_SAM"/>
    <property type="match status" value="1"/>
</dbReference>
<dbReference type="Gene3D" id="3.90.79.10">
    <property type="entry name" value="Nucleoside Triphosphate Pyrophosphohydrolase"/>
    <property type="match status" value="1"/>
</dbReference>
<protein>
    <submittedName>
        <fullName evidence="4">Oxygen-independent coproporphyrinogen-III oxidase</fullName>
    </submittedName>
</protein>
<dbReference type="GO" id="GO:0016787">
    <property type="term" value="F:hydrolase activity"/>
    <property type="evidence" value="ECO:0007669"/>
    <property type="project" value="UniProtKB-KW"/>
</dbReference>
<evidence type="ECO:0000313" key="5">
    <source>
        <dbReference type="Proteomes" id="UP000019402"/>
    </source>
</evidence>
<dbReference type="OrthoDB" id="9808022at2"/>
<sequence length="648" mass="74261">MKAKEIFEIGLQYHHYANTAYPLTPNSYKEFKVKNQTEYVDFLKRDWHKSDKLSLYVHIPFCKVRCKFCEYVVLEGTDLNTEDLYVSLLLKEIEMYKTILHGKKIVGYDLGGGTPTKLSIKNIEKITNALVDSFDFEKDVVFSIETTPVIAANEFQKLVAIYKLGYHRISMGIQTVSERLLNDLGREGTTQIYEKAVQNIRLAGFEKFNIDLMYGFLHQNDEDFENTLKYAIALKPDYITLYRNRYKGTKLEGEAGGVSLFKIIRQYRLAYSILIKNGYKANVGKNTFSKIEGDYGTSDYLTKRVIDGVPYVGMGLGAQSFGNDYLAYNSGAANKQLVKYKQQIDSQQIPIQDLYCLDIQESIAKMVSVAFYFGFVDLIAFEKRFNVSFVAHFKEEVDFVLQENLMVISEGRLILTNRGADYINGIIPLFYSERSKAELLELHKKSKILSTGETEFLKAYHMNEFERPSVATDTVVLVPENKSQEKQFSVVLIKRGEHPYMNDWALPGGFVKRNETVEMAAYRELKDETGISDFTLSQLHVFSEPKRDPRGWIISCSFWGIGNLDQQNLQFGDDAIDVQLFKIELTSTDLLRYILTLSHKEIKLTAVIEKVKNDNNILHYKVVESNGIAFDHAKILMIALERAAKHRG</sequence>
<dbReference type="PANTHER" id="PTHR13932:SF5">
    <property type="entry name" value="RADICAL S-ADENOSYL METHIONINE DOMAIN-CONTAINING PROTEIN 1, MITOCHONDRIAL"/>
    <property type="match status" value="1"/>
</dbReference>
<dbReference type="PANTHER" id="PTHR13932">
    <property type="entry name" value="COPROPORPHYRINIGEN III OXIDASE"/>
    <property type="match status" value="1"/>
</dbReference>
<dbReference type="GO" id="GO:0051539">
    <property type="term" value="F:4 iron, 4 sulfur cluster binding"/>
    <property type="evidence" value="ECO:0007669"/>
    <property type="project" value="TreeGrafter"/>
</dbReference>
<dbReference type="GO" id="GO:0006779">
    <property type="term" value="P:porphyrin-containing compound biosynthetic process"/>
    <property type="evidence" value="ECO:0007669"/>
    <property type="project" value="TreeGrafter"/>
</dbReference>
<dbReference type="PRINTS" id="PR00502">
    <property type="entry name" value="NUDIXFAMILY"/>
</dbReference>
<accession>W7YFT4</accession>